<protein>
    <submittedName>
        <fullName evidence="2">Uncharacterized protein</fullName>
    </submittedName>
</protein>
<reference evidence="2 3" key="1">
    <citation type="submission" date="2024-02" db="EMBL/GenBank/DDBJ databases">
        <title>De novo assembly and annotation of 12 fungi associated with fruit tree decline syndrome in Ontario, Canada.</title>
        <authorList>
            <person name="Sulman M."/>
            <person name="Ellouze W."/>
            <person name="Ilyukhin E."/>
        </authorList>
    </citation>
    <scope>NUCLEOTIDE SEQUENCE [LARGE SCALE GENOMIC DNA]</scope>
    <source>
        <strain evidence="2 3">M11/M66-122</strain>
    </source>
</reference>
<proteinExistence type="predicted"/>
<evidence type="ECO:0000313" key="2">
    <source>
        <dbReference type="EMBL" id="KAK7753240.1"/>
    </source>
</evidence>
<dbReference type="EMBL" id="JAKJXP020000030">
    <property type="protein sequence ID" value="KAK7753240.1"/>
    <property type="molecule type" value="Genomic_DNA"/>
</dbReference>
<dbReference type="AlphaFoldDB" id="A0AAN9UQP0"/>
<comment type="caution">
    <text evidence="2">The sequence shown here is derived from an EMBL/GenBank/DDBJ whole genome shotgun (WGS) entry which is preliminary data.</text>
</comment>
<feature type="region of interest" description="Disordered" evidence="1">
    <location>
        <begin position="487"/>
        <end position="596"/>
    </location>
</feature>
<sequence length="596" mass="67655">MALRTNEYRVTLPAGGLRTVETYSIGAISADDSRIHDIKVYLEDIAKNGITSVQERGRKVISTPQETIIDDIIHSSNVRIFHLKDVVYDEEHSYSKADRAKAVERASNDKMRMIEPPMGRDTENLLMAQRMSRGEAPIIPQHKDGSKNHEKWYKEMRLDSRYMFWVKADRARRDELRATARTPPDEFTHLIQQIKIEDKCHTKDAFWDYQRDEAAATEPNIYQEVQQHVVIVLDKNSQVILCKFSGLFQLLFGAPRMHKVEDAIRKWSSLAPLPIPNTRRYMVDAYIRQKHPEMDVEKAQSLEEIEERHQCIVHYGCWGMKGHLNPDHVFPTPDTRLRRAYPRAVQEEYVSDLLPTFQEKVLGIGSEVARFLFSALAPEEYRECCAVFEALRDTEKMRMSEPTFATLAVLGINSYTARHRDQTDVKHGFASLLPLGSYQAAVPAGRLRDVQGGRARALRLGLGGYRIFLLHTNHQPVRNYAHRVMGRLKPKPNDPWHPDRSAQEEEERGAGVRKKRLSLASPSGPQSALYNPCYTEPLSMEPEELSAVDIHGAGIDDTPSTSSNGSKLLGASPEGAPGIGHAEFRPPEKSDMEGNE</sequence>
<organism evidence="2 3">
    <name type="scientific">Diatrype stigma</name>
    <dbReference type="NCBI Taxonomy" id="117547"/>
    <lineage>
        <taxon>Eukaryota</taxon>
        <taxon>Fungi</taxon>
        <taxon>Dikarya</taxon>
        <taxon>Ascomycota</taxon>
        <taxon>Pezizomycotina</taxon>
        <taxon>Sordariomycetes</taxon>
        <taxon>Xylariomycetidae</taxon>
        <taxon>Xylariales</taxon>
        <taxon>Diatrypaceae</taxon>
        <taxon>Diatrype</taxon>
    </lineage>
</organism>
<feature type="compositionally biased region" description="Polar residues" evidence="1">
    <location>
        <begin position="520"/>
        <end position="529"/>
    </location>
</feature>
<name>A0AAN9UQP0_9PEZI</name>
<keyword evidence="3" id="KW-1185">Reference proteome</keyword>
<accession>A0AAN9UQP0</accession>
<evidence type="ECO:0000313" key="3">
    <source>
        <dbReference type="Proteomes" id="UP001320420"/>
    </source>
</evidence>
<dbReference type="Proteomes" id="UP001320420">
    <property type="component" value="Unassembled WGS sequence"/>
</dbReference>
<feature type="compositionally biased region" description="Basic and acidic residues" evidence="1">
    <location>
        <begin position="582"/>
        <end position="596"/>
    </location>
</feature>
<evidence type="ECO:0000256" key="1">
    <source>
        <dbReference type="SAM" id="MobiDB-lite"/>
    </source>
</evidence>
<gene>
    <name evidence="2" type="ORF">SLS62_004759</name>
</gene>
<feature type="compositionally biased region" description="Basic and acidic residues" evidence="1">
    <location>
        <begin position="491"/>
        <end position="503"/>
    </location>
</feature>